<dbReference type="NCBIfam" id="TIGR00219">
    <property type="entry name" value="mreC"/>
    <property type="match status" value="1"/>
</dbReference>
<comment type="caution">
    <text evidence="9">The sequence shown here is derived from an EMBL/GenBank/DDBJ whole genome shotgun (WGS) entry which is preliminary data.</text>
</comment>
<dbReference type="EMBL" id="JBHRTI010000007">
    <property type="protein sequence ID" value="MFC3148742.1"/>
    <property type="molecule type" value="Genomic_DNA"/>
</dbReference>
<keyword evidence="7" id="KW-1133">Transmembrane helix</keyword>
<evidence type="ECO:0000313" key="10">
    <source>
        <dbReference type="Proteomes" id="UP001595556"/>
    </source>
</evidence>
<proteinExistence type="inferred from homology"/>
<keyword evidence="7" id="KW-0812">Transmembrane</keyword>
<dbReference type="InterPro" id="IPR042175">
    <property type="entry name" value="Cell/Rod_MreC_2"/>
</dbReference>
<dbReference type="PANTHER" id="PTHR34138">
    <property type="entry name" value="CELL SHAPE-DETERMINING PROTEIN MREC"/>
    <property type="match status" value="1"/>
</dbReference>
<keyword evidence="3 5" id="KW-0133">Cell shape</keyword>
<dbReference type="InterPro" id="IPR042177">
    <property type="entry name" value="Cell/Rod_1"/>
</dbReference>
<keyword evidence="10" id="KW-1185">Reference proteome</keyword>
<dbReference type="PANTHER" id="PTHR34138:SF1">
    <property type="entry name" value="CELL SHAPE-DETERMINING PROTEIN MREC"/>
    <property type="match status" value="1"/>
</dbReference>
<sequence length="318" mass="34821">MQHTPPPFFKQGPSANARLLFFAVFALSLIVMDYRFGLLKWARWATATALYPVQQVMLLPRELTRGGWGYLSDQQRLLEENRALKKQSIQQTASAERVQQLQAEVEQLRHLIGLRETQRPGGVIAEVLYEARDPFVHRLVLDRGSAHGMTIGMPVLDDVGVVGQITRVFPMTSEVTLITDKEQAIPVQVARNGLRAIVFGSAGGRDTASLEIRFLPGNADVQENDVLLTSGLDGTYPPGLPVAKVVRVDRTGVTGFARILCTPLAGVYRHRFLMVLQHKNGLPPPPPPVEAEVPTKAGRKLAPAGPGRSEESKSGATQ</sequence>
<dbReference type="Gene3D" id="2.40.10.340">
    <property type="entry name" value="Rod shape-determining protein MreC, domain 1"/>
    <property type="match status" value="1"/>
</dbReference>
<evidence type="ECO:0000256" key="7">
    <source>
        <dbReference type="SAM" id="Phobius"/>
    </source>
</evidence>
<dbReference type="Pfam" id="PF04085">
    <property type="entry name" value="MreC"/>
    <property type="match status" value="1"/>
</dbReference>
<feature type="transmembrane region" description="Helical" evidence="7">
    <location>
        <begin position="15"/>
        <end position="34"/>
    </location>
</feature>
<feature type="domain" description="Rod shape-determining protein MreC beta-barrel core" evidence="8">
    <location>
        <begin position="127"/>
        <end position="277"/>
    </location>
</feature>
<comment type="similarity">
    <text evidence="1 5">Belongs to the MreC family.</text>
</comment>
<dbReference type="Gene3D" id="2.40.10.350">
    <property type="entry name" value="Rod shape-determining protein MreC, domain 2"/>
    <property type="match status" value="1"/>
</dbReference>
<evidence type="ECO:0000256" key="5">
    <source>
        <dbReference type="PIRNR" id="PIRNR038471"/>
    </source>
</evidence>
<evidence type="ECO:0000259" key="8">
    <source>
        <dbReference type="Pfam" id="PF04085"/>
    </source>
</evidence>
<feature type="compositionally biased region" description="Basic and acidic residues" evidence="6">
    <location>
        <begin position="308"/>
        <end position="318"/>
    </location>
</feature>
<dbReference type="Proteomes" id="UP001595556">
    <property type="component" value="Unassembled WGS sequence"/>
</dbReference>
<keyword evidence="7" id="KW-0472">Membrane</keyword>
<reference evidence="10" key="1">
    <citation type="journal article" date="2019" name="Int. J. Syst. Evol. Microbiol.">
        <title>The Global Catalogue of Microorganisms (GCM) 10K type strain sequencing project: providing services to taxonomists for standard genome sequencing and annotation.</title>
        <authorList>
            <consortium name="The Broad Institute Genomics Platform"/>
            <consortium name="The Broad Institute Genome Sequencing Center for Infectious Disease"/>
            <person name="Wu L."/>
            <person name="Ma J."/>
        </authorList>
    </citation>
    <scope>NUCLEOTIDE SEQUENCE [LARGE SCALE GENOMIC DNA]</scope>
    <source>
        <strain evidence="10">KCTC 52168</strain>
    </source>
</reference>
<comment type="function">
    <text evidence="5">Involved in formation and maintenance of cell shape.</text>
</comment>
<organism evidence="9 10">
    <name type="scientific">Piscinibacterium candidicorallinum</name>
    <dbReference type="NCBI Taxonomy" id="1793872"/>
    <lineage>
        <taxon>Bacteria</taxon>
        <taxon>Pseudomonadati</taxon>
        <taxon>Pseudomonadota</taxon>
        <taxon>Betaproteobacteria</taxon>
        <taxon>Burkholderiales</taxon>
        <taxon>Piscinibacterium</taxon>
    </lineage>
</organism>
<name>A0ABV7H514_9BURK</name>
<feature type="region of interest" description="Disordered" evidence="6">
    <location>
        <begin position="281"/>
        <end position="318"/>
    </location>
</feature>
<evidence type="ECO:0000256" key="2">
    <source>
        <dbReference type="ARBA" id="ARBA00013855"/>
    </source>
</evidence>
<evidence type="ECO:0000256" key="4">
    <source>
        <dbReference type="ARBA" id="ARBA00032089"/>
    </source>
</evidence>
<evidence type="ECO:0000256" key="1">
    <source>
        <dbReference type="ARBA" id="ARBA00009369"/>
    </source>
</evidence>
<dbReference type="PIRSF" id="PIRSF038471">
    <property type="entry name" value="MreC"/>
    <property type="match status" value="1"/>
</dbReference>
<dbReference type="InterPro" id="IPR055342">
    <property type="entry name" value="MreC_beta-barrel_core"/>
</dbReference>
<gene>
    <name evidence="9" type="primary">mreC</name>
    <name evidence="9" type="ORF">ACFOEN_14010</name>
</gene>
<protein>
    <recommendedName>
        <fullName evidence="2 5">Cell shape-determining protein MreC</fullName>
    </recommendedName>
    <alternativeName>
        <fullName evidence="4 5">Cell shape protein MreC</fullName>
    </alternativeName>
</protein>
<dbReference type="RefSeq" id="WP_377304949.1">
    <property type="nucleotide sequence ID" value="NZ_CP180191.1"/>
</dbReference>
<evidence type="ECO:0000256" key="6">
    <source>
        <dbReference type="SAM" id="MobiDB-lite"/>
    </source>
</evidence>
<dbReference type="InterPro" id="IPR007221">
    <property type="entry name" value="MreC"/>
</dbReference>
<evidence type="ECO:0000313" key="9">
    <source>
        <dbReference type="EMBL" id="MFC3148742.1"/>
    </source>
</evidence>
<evidence type="ECO:0000256" key="3">
    <source>
        <dbReference type="ARBA" id="ARBA00022960"/>
    </source>
</evidence>
<accession>A0ABV7H514</accession>